<dbReference type="PANTHER" id="PTHR23419">
    <property type="entry name" value="DIVALENT CATION TOLERANCE CUTA-RELATED"/>
    <property type="match status" value="1"/>
</dbReference>
<proteinExistence type="inferred from homology"/>
<dbReference type="Proteomes" id="UP000752814">
    <property type="component" value="Unassembled WGS sequence"/>
</dbReference>
<evidence type="ECO:0000313" key="2">
    <source>
        <dbReference type="EMBL" id="TQS81391.1"/>
    </source>
</evidence>
<dbReference type="InterPro" id="IPR011322">
    <property type="entry name" value="N-reg_PII-like_a/b"/>
</dbReference>
<evidence type="ECO:0008006" key="4">
    <source>
        <dbReference type="Google" id="ProtNLM"/>
    </source>
</evidence>
<dbReference type="InterPro" id="IPR004323">
    <property type="entry name" value="Ion_tolerance_CutA"/>
</dbReference>
<dbReference type="Gene3D" id="3.30.70.120">
    <property type="match status" value="1"/>
</dbReference>
<dbReference type="SUPFAM" id="SSF54913">
    <property type="entry name" value="GlnB-like"/>
    <property type="match status" value="1"/>
</dbReference>
<comment type="similarity">
    <text evidence="1">Belongs to the CutA family.</text>
</comment>
<dbReference type="InterPro" id="IPR015867">
    <property type="entry name" value="N-reg_PII/ATP_PRibTrfase_C"/>
</dbReference>
<dbReference type="GO" id="GO:0010038">
    <property type="term" value="P:response to metal ion"/>
    <property type="evidence" value="ECO:0007669"/>
    <property type="project" value="InterPro"/>
</dbReference>
<accession>A0A8J8TED8</accession>
<comment type="caution">
    <text evidence="2">The sequence shown here is derived from an EMBL/GenBank/DDBJ whole genome shotgun (WGS) entry which is preliminary data.</text>
</comment>
<name>A0A8J8TED8_9ARCH</name>
<evidence type="ECO:0000313" key="3">
    <source>
        <dbReference type="Proteomes" id="UP000752814"/>
    </source>
</evidence>
<dbReference type="EMBL" id="LVVT01000023">
    <property type="protein sequence ID" value="TQS81391.1"/>
    <property type="molecule type" value="Genomic_DNA"/>
</dbReference>
<dbReference type="Pfam" id="PF03091">
    <property type="entry name" value="CutA1"/>
    <property type="match status" value="1"/>
</dbReference>
<dbReference type="PANTHER" id="PTHR23419:SF8">
    <property type="entry name" value="FI09726P"/>
    <property type="match status" value="1"/>
</dbReference>
<dbReference type="GO" id="GO:0005507">
    <property type="term" value="F:copper ion binding"/>
    <property type="evidence" value="ECO:0007669"/>
    <property type="project" value="TreeGrafter"/>
</dbReference>
<sequence length="105" mass="12066">MNFSSALVTFPDKECAKSIAEEIVKKKLAACANLFSVESIYRWKGNINNENEIGAVFKIRSEDFEEFSECVRSLHPYEVPCIVSYEISNGTDDYLDWIRESTIRD</sequence>
<gene>
    <name evidence="2" type="ORF">A3207_08560</name>
</gene>
<reference evidence="2" key="1">
    <citation type="submission" date="2016-03" db="EMBL/GenBank/DDBJ databases">
        <authorList>
            <person name="Borrel G."/>
            <person name="Mccann A."/>
            <person name="O'Toole P.W."/>
        </authorList>
    </citation>
    <scope>NUCLEOTIDE SEQUENCE</scope>
    <source>
        <strain evidence="2">183</strain>
    </source>
</reference>
<evidence type="ECO:0000256" key="1">
    <source>
        <dbReference type="ARBA" id="ARBA00010169"/>
    </source>
</evidence>
<dbReference type="AlphaFoldDB" id="A0A8J8TED8"/>
<dbReference type="RefSeq" id="WP_400256693.1">
    <property type="nucleotide sequence ID" value="NZ_CAYAYE010000027.1"/>
</dbReference>
<organism evidence="2 3">
    <name type="scientific">Candidatus Methanomassiliicoccus intestinalis</name>
    <dbReference type="NCBI Taxonomy" id="1406512"/>
    <lineage>
        <taxon>Archaea</taxon>
        <taxon>Methanobacteriati</taxon>
        <taxon>Thermoplasmatota</taxon>
        <taxon>Thermoplasmata</taxon>
        <taxon>Methanomassiliicoccales</taxon>
        <taxon>Methanomassiliicoccaceae</taxon>
        <taxon>Methanomassiliicoccus</taxon>
    </lineage>
</organism>
<protein>
    <recommendedName>
        <fullName evidence="4">Divalent-cation tolerance protein CutA</fullName>
    </recommendedName>
</protein>